<comment type="catalytic activity">
    <reaction evidence="13">
        <text>L-seryl-[protein] + ATP = O-phospho-L-seryl-[protein] + ADP + H(+)</text>
        <dbReference type="Rhea" id="RHEA:17989"/>
        <dbReference type="Rhea" id="RHEA-COMP:9863"/>
        <dbReference type="Rhea" id="RHEA-COMP:11604"/>
        <dbReference type="ChEBI" id="CHEBI:15378"/>
        <dbReference type="ChEBI" id="CHEBI:29999"/>
        <dbReference type="ChEBI" id="CHEBI:30616"/>
        <dbReference type="ChEBI" id="CHEBI:83421"/>
        <dbReference type="ChEBI" id="CHEBI:456216"/>
        <dbReference type="EC" id="2.7.11.1"/>
    </reaction>
</comment>
<keyword evidence="6" id="KW-0812">Transmembrane</keyword>
<keyword evidence="3" id="KW-0723">Serine/threonine-protein kinase</keyword>
<evidence type="ECO:0000256" key="10">
    <source>
        <dbReference type="ARBA" id="ARBA00022989"/>
    </source>
</evidence>
<dbReference type="InterPro" id="IPR011009">
    <property type="entry name" value="Kinase-like_dom_sf"/>
</dbReference>
<keyword evidence="9" id="KW-0067">ATP-binding</keyword>
<organism evidence="15">
    <name type="scientific">Brassica cretica</name>
    <name type="common">Mustard</name>
    <dbReference type="NCBI Taxonomy" id="69181"/>
    <lineage>
        <taxon>Eukaryota</taxon>
        <taxon>Viridiplantae</taxon>
        <taxon>Streptophyta</taxon>
        <taxon>Embryophyta</taxon>
        <taxon>Tracheophyta</taxon>
        <taxon>Spermatophyta</taxon>
        <taxon>Magnoliopsida</taxon>
        <taxon>eudicotyledons</taxon>
        <taxon>Gunneridae</taxon>
        <taxon>Pentapetalae</taxon>
        <taxon>rosids</taxon>
        <taxon>malvids</taxon>
        <taxon>Brassicales</taxon>
        <taxon>Brassicaceae</taxon>
        <taxon>Brassiceae</taxon>
        <taxon>Brassica</taxon>
    </lineage>
</organism>
<sequence length="154" mass="18146">MYRYVLTEKVEIAVVLKLLYNFFLAYLPPRHPSTLFLPLLISVFPSPPEIDPRGESKEEEGKAKSQQHVWIKQRFRKRSKRLESTRFHQPTERPMDIPLLVRSLLIKTLRKGLAYLHELEPKVVHRNIKSSNILIDDKFNSKISDPLLCESAWR</sequence>
<reference evidence="15" key="1">
    <citation type="submission" date="2019-12" db="EMBL/GenBank/DDBJ databases">
        <title>Genome sequencing and annotation of Brassica cretica.</title>
        <authorList>
            <person name="Studholme D.J."/>
            <person name="Sarris P.F."/>
        </authorList>
    </citation>
    <scope>NUCLEOTIDE SEQUENCE</scope>
    <source>
        <strain evidence="15">PFS-102/07</strain>
        <tissue evidence="15">Leaf</tissue>
    </source>
</reference>
<accession>A0A8S9GNZ5</accession>
<evidence type="ECO:0000256" key="8">
    <source>
        <dbReference type="ARBA" id="ARBA00022777"/>
    </source>
</evidence>
<comment type="subcellular location">
    <subcellularLocation>
        <location evidence="1">Membrane</location>
        <topology evidence="1">Single-pass membrane protein</topology>
    </subcellularLocation>
</comment>
<evidence type="ECO:0000256" key="7">
    <source>
        <dbReference type="ARBA" id="ARBA00022741"/>
    </source>
</evidence>
<dbReference type="InterPro" id="IPR000719">
    <property type="entry name" value="Prot_kinase_dom"/>
</dbReference>
<dbReference type="GO" id="GO:0005524">
    <property type="term" value="F:ATP binding"/>
    <property type="evidence" value="ECO:0007669"/>
    <property type="project" value="UniProtKB-KW"/>
</dbReference>
<evidence type="ECO:0000256" key="6">
    <source>
        <dbReference type="ARBA" id="ARBA00022692"/>
    </source>
</evidence>
<dbReference type="GO" id="GO:0016020">
    <property type="term" value="C:membrane"/>
    <property type="evidence" value="ECO:0007669"/>
    <property type="project" value="UniProtKB-SubCell"/>
</dbReference>
<keyword evidence="8" id="KW-0418">Kinase</keyword>
<evidence type="ECO:0000313" key="15">
    <source>
        <dbReference type="EMBL" id="KAF2547975.1"/>
    </source>
</evidence>
<evidence type="ECO:0000256" key="4">
    <source>
        <dbReference type="ARBA" id="ARBA00022553"/>
    </source>
</evidence>
<keyword evidence="11" id="KW-0472">Membrane</keyword>
<dbReference type="PROSITE" id="PS50011">
    <property type="entry name" value="PROTEIN_KINASE_DOM"/>
    <property type="match status" value="1"/>
</dbReference>
<dbReference type="SUPFAM" id="SSF56112">
    <property type="entry name" value="Protein kinase-like (PK-like)"/>
    <property type="match status" value="1"/>
</dbReference>
<evidence type="ECO:0000256" key="12">
    <source>
        <dbReference type="ARBA" id="ARBA00047899"/>
    </source>
</evidence>
<protein>
    <recommendedName>
        <fullName evidence="2">non-specific serine/threonine protein kinase</fullName>
        <ecNumber evidence="2">2.7.11.1</ecNumber>
    </recommendedName>
</protein>
<evidence type="ECO:0000256" key="11">
    <source>
        <dbReference type="ARBA" id="ARBA00023136"/>
    </source>
</evidence>
<keyword evidence="4" id="KW-0597">Phosphoprotein</keyword>
<dbReference type="GO" id="GO:0004674">
    <property type="term" value="F:protein serine/threonine kinase activity"/>
    <property type="evidence" value="ECO:0007669"/>
    <property type="project" value="UniProtKB-KW"/>
</dbReference>
<evidence type="ECO:0000259" key="14">
    <source>
        <dbReference type="PROSITE" id="PS50011"/>
    </source>
</evidence>
<dbReference type="PANTHER" id="PTHR47984">
    <property type="entry name" value="OS01G0323000 PROTEIN"/>
    <property type="match status" value="1"/>
</dbReference>
<dbReference type="InterPro" id="IPR052232">
    <property type="entry name" value="RLK_Ser/Thr-Kinase"/>
</dbReference>
<evidence type="ECO:0000256" key="1">
    <source>
        <dbReference type="ARBA" id="ARBA00004167"/>
    </source>
</evidence>
<dbReference type="AlphaFoldDB" id="A0A8S9GNZ5"/>
<dbReference type="Gene3D" id="1.10.510.10">
    <property type="entry name" value="Transferase(Phosphotransferase) domain 1"/>
    <property type="match status" value="1"/>
</dbReference>
<comment type="catalytic activity">
    <reaction evidence="12">
        <text>L-threonyl-[protein] + ATP = O-phospho-L-threonyl-[protein] + ADP + H(+)</text>
        <dbReference type="Rhea" id="RHEA:46608"/>
        <dbReference type="Rhea" id="RHEA-COMP:11060"/>
        <dbReference type="Rhea" id="RHEA-COMP:11605"/>
        <dbReference type="ChEBI" id="CHEBI:15378"/>
        <dbReference type="ChEBI" id="CHEBI:30013"/>
        <dbReference type="ChEBI" id="CHEBI:30616"/>
        <dbReference type="ChEBI" id="CHEBI:61977"/>
        <dbReference type="ChEBI" id="CHEBI:456216"/>
        <dbReference type="EC" id="2.7.11.1"/>
    </reaction>
</comment>
<dbReference type="EC" id="2.7.11.1" evidence="2"/>
<evidence type="ECO:0000256" key="9">
    <source>
        <dbReference type="ARBA" id="ARBA00022840"/>
    </source>
</evidence>
<dbReference type="Pfam" id="PF00069">
    <property type="entry name" value="Pkinase"/>
    <property type="match status" value="1"/>
</dbReference>
<keyword evidence="7" id="KW-0547">Nucleotide-binding</keyword>
<evidence type="ECO:0000256" key="3">
    <source>
        <dbReference type="ARBA" id="ARBA00022527"/>
    </source>
</evidence>
<keyword evidence="5" id="KW-0808">Transferase</keyword>
<dbReference type="EMBL" id="QGKY02001925">
    <property type="protein sequence ID" value="KAF2547975.1"/>
    <property type="molecule type" value="Genomic_DNA"/>
</dbReference>
<feature type="domain" description="Protein kinase" evidence="14">
    <location>
        <begin position="1"/>
        <end position="154"/>
    </location>
</feature>
<evidence type="ECO:0000256" key="5">
    <source>
        <dbReference type="ARBA" id="ARBA00022679"/>
    </source>
</evidence>
<gene>
    <name evidence="15" type="ORF">F2Q70_00022704</name>
</gene>
<keyword evidence="10" id="KW-1133">Transmembrane helix</keyword>
<proteinExistence type="predicted"/>
<evidence type="ECO:0000256" key="13">
    <source>
        <dbReference type="ARBA" id="ARBA00048679"/>
    </source>
</evidence>
<dbReference type="PANTHER" id="PTHR47984:SF13">
    <property type="entry name" value="PROTEIN KINASE DOMAIN-CONTAINING PROTEIN"/>
    <property type="match status" value="1"/>
</dbReference>
<comment type="caution">
    <text evidence="15">The sequence shown here is derived from an EMBL/GenBank/DDBJ whole genome shotgun (WGS) entry which is preliminary data.</text>
</comment>
<name>A0A8S9GNZ5_BRACR</name>
<evidence type="ECO:0000256" key="2">
    <source>
        <dbReference type="ARBA" id="ARBA00012513"/>
    </source>
</evidence>